<evidence type="ECO:0000313" key="2">
    <source>
        <dbReference type="Proteomes" id="UP000315349"/>
    </source>
</evidence>
<name>A0A518GQN5_9PLAN</name>
<dbReference type="EMBL" id="CP036299">
    <property type="protein sequence ID" value="QDV30874.1"/>
    <property type="molecule type" value="Genomic_DNA"/>
</dbReference>
<protein>
    <recommendedName>
        <fullName evidence="3">Carbohydrate-binding domain-containing protein</fullName>
    </recommendedName>
</protein>
<gene>
    <name evidence="1" type="ORF">Spb1_28090</name>
</gene>
<organism evidence="1 2">
    <name type="scientific">Planctopirus ephydatiae</name>
    <dbReference type="NCBI Taxonomy" id="2528019"/>
    <lineage>
        <taxon>Bacteria</taxon>
        <taxon>Pseudomonadati</taxon>
        <taxon>Planctomycetota</taxon>
        <taxon>Planctomycetia</taxon>
        <taxon>Planctomycetales</taxon>
        <taxon>Planctomycetaceae</taxon>
        <taxon>Planctopirus</taxon>
    </lineage>
</organism>
<keyword evidence="2" id="KW-1185">Reference proteome</keyword>
<proteinExistence type="predicted"/>
<dbReference type="Proteomes" id="UP000315349">
    <property type="component" value="Chromosome"/>
</dbReference>
<dbReference type="Gene3D" id="2.60.40.1190">
    <property type="match status" value="1"/>
</dbReference>
<evidence type="ECO:0000313" key="1">
    <source>
        <dbReference type="EMBL" id="QDV30874.1"/>
    </source>
</evidence>
<reference evidence="1 2" key="1">
    <citation type="submission" date="2019-02" db="EMBL/GenBank/DDBJ databases">
        <title>Deep-cultivation of Planctomycetes and their phenomic and genomic characterization uncovers novel biology.</title>
        <authorList>
            <person name="Wiegand S."/>
            <person name="Jogler M."/>
            <person name="Boedeker C."/>
            <person name="Pinto D."/>
            <person name="Vollmers J."/>
            <person name="Rivas-Marin E."/>
            <person name="Kohn T."/>
            <person name="Peeters S.H."/>
            <person name="Heuer A."/>
            <person name="Rast P."/>
            <person name="Oberbeckmann S."/>
            <person name="Bunk B."/>
            <person name="Jeske O."/>
            <person name="Meyerdierks A."/>
            <person name="Storesund J.E."/>
            <person name="Kallscheuer N."/>
            <person name="Luecker S."/>
            <person name="Lage O.M."/>
            <person name="Pohl T."/>
            <person name="Merkel B.J."/>
            <person name="Hornburger P."/>
            <person name="Mueller R.-W."/>
            <person name="Bruemmer F."/>
            <person name="Labrenz M."/>
            <person name="Spormann A.M."/>
            <person name="Op den Camp H."/>
            <person name="Overmann J."/>
            <person name="Amann R."/>
            <person name="Jetten M.S.M."/>
            <person name="Mascher T."/>
            <person name="Medema M.H."/>
            <person name="Devos D.P."/>
            <person name="Kaster A.-K."/>
            <person name="Ovreas L."/>
            <person name="Rohde M."/>
            <person name="Galperin M.Y."/>
            <person name="Jogler C."/>
        </authorList>
    </citation>
    <scope>NUCLEOTIDE SEQUENCE [LARGE SCALE GENOMIC DNA]</scope>
    <source>
        <strain evidence="1 2">Spb1</strain>
    </source>
</reference>
<accession>A0A518GQN5</accession>
<sequence length="219" mass="24622">MEIRQVIPALFAFRFEWPVPRLDPWKKDSANWVPIDSQHRLQRVELGTGTAGNSLEVYLGWNAEGLGVRCLAGNLPDRPVSNPLQASSTDGLQIWIDTRNTQNIHRASRFCHHFCCLPTTTKGAQKGVVIQQPIARAKDEQALANPDEIPCRSRVDALGYDLEVWLPAGKLEGFDPIGSPRLSFYYRWIHHGIPDQFLTVGLEFPVDADPSLWQTIVLS</sequence>
<dbReference type="KEGG" id="peh:Spb1_28090"/>
<evidence type="ECO:0008006" key="3">
    <source>
        <dbReference type="Google" id="ProtNLM"/>
    </source>
</evidence>
<dbReference type="CDD" id="cd00241">
    <property type="entry name" value="DOMON_like"/>
    <property type="match status" value="1"/>
</dbReference>
<dbReference type="AlphaFoldDB" id="A0A518GQN5"/>